<comment type="caution">
    <text evidence="1">The sequence shown here is derived from an EMBL/GenBank/DDBJ whole genome shotgun (WGS) entry which is preliminary data.</text>
</comment>
<keyword evidence="2" id="KW-1185">Reference proteome</keyword>
<gene>
    <name evidence="1" type="ORF">WJ0W_002879</name>
</gene>
<evidence type="ECO:0000313" key="2">
    <source>
        <dbReference type="Proteomes" id="UP001154322"/>
    </source>
</evidence>
<organism evidence="1 2">
    <name type="scientific">Paenibacillus melissococcoides</name>
    <dbReference type="NCBI Taxonomy" id="2912268"/>
    <lineage>
        <taxon>Bacteria</taxon>
        <taxon>Bacillati</taxon>
        <taxon>Bacillota</taxon>
        <taxon>Bacilli</taxon>
        <taxon>Bacillales</taxon>
        <taxon>Paenibacillaceae</taxon>
        <taxon>Paenibacillus</taxon>
    </lineage>
</organism>
<dbReference type="SUPFAM" id="SSF81301">
    <property type="entry name" value="Nucleotidyltransferase"/>
    <property type="match status" value="1"/>
</dbReference>
<dbReference type="EMBL" id="CALYLO010000003">
    <property type="protein sequence ID" value="CAH8245644.1"/>
    <property type="molecule type" value="Genomic_DNA"/>
</dbReference>
<protein>
    <recommendedName>
        <fullName evidence="3">Nucleotidyltransferase family protein</fullName>
    </recommendedName>
</protein>
<evidence type="ECO:0008006" key="3">
    <source>
        <dbReference type="Google" id="ProtNLM"/>
    </source>
</evidence>
<dbReference type="RefSeq" id="WP_213426273.1">
    <property type="nucleotide sequence ID" value="NZ_AP031286.1"/>
</dbReference>
<accession>A0ABN8U872</accession>
<name>A0ABN8U872_9BACL</name>
<dbReference type="Gene3D" id="3.30.460.40">
    <property type="match status" value="1"/>
</dbReference>
<dbReference type="InterPro" id="IPR043519">
    <property type="entry name" value="NT_sf"/>
</dbReference>
<evidence type="ECO:0000313" key="1">
    <source>
        <dbReference type="EMBL" id="CAH8245644.1"/>
    </source>
</evidence>
<dbReference type="Proteomes" id="UP001154322">
    <property type="component" value="Unassembled WGS sequence"/>
</dbReference>
<sequence>MTPLRRLALSAITGGSSFARVVTGFMPSLRVEIHRRNGARRMNEHSLSHSLEKSIGLLTEACPPGTLPWMLGGSCGLVLQGVDIDREPRDIDLYADEAEANSLHRAWGDWSTDEPVWSITDRYRSLLSHYRCERITAELVGSFTITTPECRYETVIVDGLWPVGPEHALGSHIIRLMPLAHELVFNLLREREDRTEAIVRVMKREPDMHVEAMRAVWNRCRASSRFAERLCALCPQVMAGIIPNRTVHASEED</sequence>
<proteinExistence type="predicted"/>
<reference evidence="1" key="1">
    <citation type="submission" date="2022-06" db="EMBL/GenBank/DDBJ databases">
        <authorList>
            <person name="Dietemann V."/>
            <person name="Ory F."/>
            <person name="Dainat B."/>
            <person name="Oberhansli S."/>
        </authorList>
    </citation>
    <scope>NUCLEOTIDE SEQUENCE</scope>
    <source>
        <strain evidence="1">Ena-SAMPLE-TAB-26-04-2022-14:26:32:270-5432</strain>
    </source>
</reference>